<comment type="caution">
    <text evidence="8">The sequence shown here is derived from an EMBL/GenBank/DDBJ whole genome shotgun (WGS) entry which is preliminary data.</text>
</comment>
<dbReference type="Pfam" id="PF04055">
    <property type="entry name" value="Radical_SAM"/>
    <property type="match status" value="1"/>
</dbReference>
<dbReference type="STRING" id="1217799.DEALK_11250"/>
<dbReference type="InterPro" id="IPR058240">
    <property type="entry name" value="rSAM_sf"/>
</dbReference>
<dbReference type="SFLD" id="SFLDS00029">
    <property type="entry name" value="Radical_SAM"/>
    <property type="match status" value="1"/>
</dbReference>
<evidence type="ECO:0000256" key="5">
    <source>
        <dbReference type="ARBA" id="ARBA00023004"/>
    </source>
</evidence>
<reference evidence="8 9" key="1">
    <citation type="submission" date="2015-06" db="EMBL/GenBank/DDBJ databases">
        <title>Genome sequence of the organohalide-respiring Dehalogenimonas alkenigignens type strain (IP3-3T).</title>
        <authorList>
            <person name="Key T.A."/>
            <person name="Richmond D.P."/>
            <person name="Bowman K.S."/>
            <person name="Cho Y.-J."/>
            <person name="Chun J."/>
            <person name="da Costa M.S."/>
            <person name="Rainey F.A."/>
            <person name="Moe W.M."/>
        </authorList>
    </citation>
    <scope>NUCLEOTIDE SEQUENCE [LARGE SCALE GENOMIC DNA]</scope>
    <source>
        <strain evidence="8 9">IP3-3</strain>
    </source>
</reference>
<dbReference type="RefSeq" id="WP_058439293.1">
    <property type="nucleotide sequence ID" value="NZ_KQ758903.1"/>
</dbReference>
<protein>
    <submittedName>
        <fullName evidence="8">Pyruvate-formate lyase-activating enzyme</fullName>
    </submittedName>
</protein>
<dbReference type="Proteomes" id="UP000053947">
    <property type="component" value="Unassembled WGS sequence"/>
</dbReference>
<gene>
    <name evidence="8" type="ORF">DEALK_11250</name>
</gene>
<dbReference type="Gene3D" id="3.20.20.70">
    <property type="entry name" value="Aldolase class I"/>
    <property type="match status" value="1"/>
</dbReference>
<feature type="domain" description="Radical SAM core" evidence="7">
    <location>
        <begin position="9"/>
        <end position="238"/>
    </location>
</feature>
<evidence type="ECO:0000259" key="7">
    <source>
        <dbReference type="PROSITE" id="PS51918"/>
    </source>
</evidence>
<dbReference type="PANTHER" id="PTHR30352">
    <property type="entry name" value="PYRUVATE FORMATE-LYASE-ACTIVATING ENZYME"/>
    <property type="match status" value="1"/>
</dbReference>
<keyword evidence="5" id="KW-0408">Iron</keyword>
<dbReference type="PANTHER" id="PTHR30352:SF5">
    <property type="entry name" value="PYRUVATE FORMATE-LYASE 1-ACTIVATING ENZYME"/>
    <property type="match status" value="1"/>
</dbReference>
<dbReference type="InterPro" id="IPR013785">
    <property type="entry name" value="Aldolase_TIM"/>
</dbReference>
<evidence type="ECO:0000256" key="6">
    <source>
        <dbReference type="ARBA" id="ARBA00023014"/>
    </source>
</evidence>
<dbReference type="GO" id="GO:0051539">
    <property type="term" value="F:4 iron, 4 sulfur cluster binding"/>
    <property type="evidence" value="ECO:0007669"/>
    <property type="project" value="UniProtKB-KW"/>
</dbReference>
<proteinExistence type="predicted"/>
<dbReference type="EMBL" id="LFDV01000002">
    <property type="protein sequence ID" value="KTB48280.1"/>
    <property type="molecule type" value="Genomic_DNA"/>
</dbReference>
<keyword evidence="3" id="KW-0949">S-adenosyl-L-methionine</keyword>
<evidence type="ECO:0000256" key="1">
    <source>
        <dbReference type="ARBA" id="ARBA00001966"/>
    </source>
</evidence>
<evidence type="ECO:0000256" key="2">
    <source>
        <dbReference type="ARBA" id="ARBA00022485"/>
    </source>
</evidence>
<dbReference type="InterPro" id="IPR007197">
    <property type="entry name" value="rSAM"/>
</dbReference>
<keyword evidence="2" id="KW-0004">4Fe-4S</keyword>
<comment type="cofactor">
    <cofactor evidence="1">
        <name>[4Fe-4S] cluster</name>
        <dbReference type="ChEBI" id="CHEBI:49883"/>
    </cofactor>
</comment>
<name>A0A0W0GIE1_9CHLR</name>
<dbReference type="PROSITE" id="PS51918">
    <property type="entry name" value="RADICAL_SAM"/>
    <property type="match status" value="1"/>
</dbReference>
<keyword evidence="9" id="KW-1185">Reference proteome</keyword>
<keyword evidence="8" id="KW-0670">Pyruvate</keyword>
<dbReference type="InterPro" id="IPR034457">
    <property type="entry name" value="Organic_radical-activating"/>
</dbReference>
<dbReference type="AlphaFoldDB" id="A0A0W0GIE1"/>
<organism evidence="8 9">
    <name type="scientific">Dehalogenimonas alkenigignens</name>
    <dbReference type="NCBI Taxonomy" id="1217799"/>
    <lineage>
        <taxon>Bacteria</taxon>
        <taxon>Bacillati</taxon>
        <taxon>Chloroflexota</taxon>
        <taxon>Dehalococcoidia</taxon>
        <taxon>Dehalococcoidales</taxon>
        <taxon>Dehalococcoidaceae</taxon>
        <taxon>Dehalogenimonas</taxon>
    </lineage>
</organism>
<dbReference type="GO" id="GO:0016829">
    <property type="term" value="F:lyase activity"/>
    <property type="evidence" value="ECO:0007669"/>
    <property type="project" value="UniProtKB-KW"/>
</dbReference>
<keyword evidence="8" id="KW-0456">Lyase</keyword>
<accession>A0A0W0GIE1</accession>
<keyword evidence="4" id="KW-0479">Metal-binding</keyword>
<dbReference type="OrthoDB" id="157380at2"/>
<keyword evidence="6" id="KW-0411">Iron-sulfur</keyword>
<evidence type="ECO:0000313" key="9">
    <source>
        <dbReference type="Proteomes" id="UP000053947"/>
    </source>
</evidence>
<evidence type="ECO:0000313" key="8">
    <source>
        <dbReference type="EMBL" id="KTB48280.1"/>
    </source>
</evidence>
<evidence type="ECO:0000256" key="3">
    <source>
        <dbReference type="ARBA" id="ARBA00022691"/>
    </source>
</evidence>
<dbReference type="CDD" id="cd01335">
    <property type="entry name" value="Radical_SAM"/>
    <property type="match status" value="1"/>
</dbReference>
<dbReference type="GO" id="GO:0046872">
    <property type="term" value="F:metal ion binding"/>
    <property type="evidence" value="ECO:0007669"/>
    <property type="project" value="UniProtKB-KW"/>
</dbReference>
<evidence type="ECO:0000256" key="4">
    <source>
        <dbReference type="ARBA" id="ARBA00022723"/>
    </source>
</evidence>
<sequence>MKTCIYHITYTPEQKDVCVHFWGCNFQCRGCYCSTQIYSPMLDFGGMLKRQPEVLASPPEKFLTLAEVEAILDKLDFHSVVIEGQEAGLDPAYPAFTEMLRRRYGARVTLVTNAAMLPDLNFTDTVEVGLKAMDDRLHLDYTGASNRPTLENFDRLIAMAKKIVVDTVLIPGYIDAAEVERVAEFVASRDQNIPFILLPYFPVGNNPWRRATAEEMDQAAGLVRKHLSRVFHFRGDEALKYPIYNVFPAEACPGAGADSARYLAAAEGLNRRPDQILHQILEPEEVSAP</sequence>
<dbReference type="SUPFAM" id="SSF102114">
    <property type="entry name" value="Radical SAM enzymes"/>
    <property type="match status" value="1"/>
</dbReference>